<dbReference type="Pfam" id="PF02613">
    <property type="entry name" value="Nitrate_red_del"/>
    <property type="match status" value="1"/>
</dbReference>
<proteinExistence type="predicted"/>
<name>A0A1R4KBT3_9ACTN</name>
<dbReference type="SUPFAM" id="SSF89155">
    <property type="entry name" value="TorD-like"/>
    <property type="match status" value="1"/>
</dbReference>
<gene>
    <name evidence="2" type="ORF">FM114_12975</name>
</gene>
<evidence type="ECO:0000313" key="2">
    <source>
        <dbReference type="EMBL" id="SJN41698.1"/>
    </source>
</evidence>
<dbReference type="OrthoDB" id="9795302at2"/>
<dbReference type="InterPro" id="IPR036411">
    <property type="entry name" value="TorD-like_sf"/>
</dbReference>
<organism evidence="2 3">
    <name type="scientific">Luteococcus japonicus LSP_Lj1</name>
    <dbReference type="NCBI Taxonomy" id="1255658"/>
    <lineage>
        <taxon>Bacteria</taxon>
        <taxon>Bacillati</taxon>
        <taxon>Actinomycetota</taxon>
        <taxon>Actinomycetes</taxon>
        <taxon>Propionibacteriales</taxon>
        <taxon>Propionibacteriaceae</taxon>
        <taxon>Luteococcus</taxon>
    </lineage>
</organism>
<reference evidence="2 3" key="1">
    <citation type="submission" date="2017-02" db="EMBL/GenBank/DDBJ databases">
        <authorList>
            <person name="Peterson S.W."/>
        </authorList>
    </citation>
    <scope>NUCLEOTIDE SEQUENCE [LARGE SCALE GENOMIC DNA]</scope>
    <source>
        <strain evidence="2 3">LSP_Lj1</strain>
    </source>
</reference>
<protein>
    <submittedName>
        <fullName evidence="2">Putative oxidoreductase component of anaerobic dehydrogenases Chaperone protein TorD</fullName>
    </submittedName>
</protein>
<dbReference type="RefSeq" id="WP_094765555.1">
    <property type="nucleotide sequence ID" value="NZ_FUKQ01000047.1"/>
</dbReference>
<accession>A0A1R4KBT3</accession>
<dbReference type="InterPro" id="IPR050289">
    <property type="entry name" value="TorD/DmsD_chaperones"/>
</dbReference>
<keyword evidence="1" id="KW-0143">Chaperone</keyword>
<dbReference type="STRING" id="1255658.FM114_12975"/>
<evidence type="ECO:0000313" key="3">
    <source>
        <dbReference type="Proteomes" id="UP000188342"/>
    </source>
</evidence>
<evidence type="ECO:0000256" key="1">
    <source>
        <dbReference type="ARBA" id="ARBA00023186"/>
    </source>
</evidence>
<keyword evidence="3" id="KW-1185">Reference proteome</keyword>
<dbReference type="Gene3D" id="1.10.3480.10">
    <property type="entry name" value="TorD-like"/>
    <property type="match status" value="1"/>
</dbReference>
<dbReference type="PANTHER" id="PTHR34227">
    <property type="entry name" value="CHAPERONE PROTEIN YCDY"/>
    <property type="match status" value="1"/>
</dbReference>
<dbReference type="AlphaFoldDB" id="A0A1R4KBT3"/>
<dbReference type="PANTHER" id="PTHR34227:SF1">
    <property type="entry name" value="DIMETHYL SULFOXIDE REDUCTASE CHAPERONE-RELATED"/>
    <property type="match status" value="1"/>
</dbReference>
<dbReference type="Proteomes" id="UP000188342">
    <property type="component" value="Unassembled WGS sequence"/>
</dbReference>
<dbReference type="InterPro" id="IPR020945">
    <property type="entry name" value="DMSO/NO3_reduct_chaperone"/>
</dbReference>
<sequence>MSVETDEEGMARSAAALRVLSTFVSAPAKAEVLDRIRSAEWLEGWPMERTEVCRAGLDLWARSAEVGEDADAVAADHARLVGGPGRVAVHPYESVHRSVEGLLFDEQTLEVRAAYAEFGLAAPHLNRAPDDHLSLELEFVAKLSERWLDATTDQERMRLASGRERFLAEHLLQWGPNFFDALGRDAGTHFHHGLALLGVDTLVQLGAGAQP</sequence>
<dbReference type="EMBL" id="FUKQ01000047">
    <property type="protein sequence ID" value="SJN41698.1"/>
    <property type="molecule type" value="Genomic_DNA"/>
</dbReference>